<accession>A0A6A5BAM8</accession>
<feature type="transmembrane region" description="Helical" evidence="2">
    <location>
        <begin position="223"/>
        <end position="242"/>
    </location>
</feature>
<evidence type="ECO:0000313" key="4">
    <source>
        <dbReference type="Proteomes" id="UP000444721"/>
    </source>
</evidence>
<feature type="transmembrane region" description="Helical" evidence="2">
    <location>
        <begin position="177"/>
        <end position="203"/>
    </location>
</feature>
<dbReference type="VEuPathDB" id="AmoebaDB:NfTy_044890"/>
<keyword evidence="2" id="KW-0472">Membrane</keyword>
<feature type="compositionally biased region" description="Low complexity" evidence="1">
    <location>
        <begin position="82"/>
        <end position="93"/>
    </location>
</feature>
<dbReference type="AlphaFoldDB" id="A0A6A5BAM8"/>
<proteinExistence type="predicted"/>
<dbReference type="GeneID" id="68113044"/>
<dbReference type="VEuPathDB" id="AmoebaDB:NF0106110"/>
<dbReference type="RefSeq" id="XP_044559786.1">
    <property type="nucleotide sequence ID" value="XM_044709393.1"/>
</dbReference>
<organism evidence="3 4">
    <name type="scientific">Naegleria fowleri</name>
    <name type="common">Brain eating amoeba</name>
    <dbReference type="NCBI Taxonomy" id="5763"/>
    <lineage>
        <taxon>Eukaryota</taxon>
        <taxon>Discoba</taxon>
        <taxon>Heterolobosea</taxon>
        <taxon>Tetramitia</taxon>
        <taxon>Eutetramitia</taxon>
        <taxon>Vahlkampfiidae</taxon>
        <taxon>Naegleria</taxon>
    </lineage>
</organism>
<dbReference type="OrthoDB" id="10455960at2759"/>
<gene>
    <name evidence="3" type="ORF">FDP41_005826</name>
</gene>
<dbReference type="Proteomes" id="UP000444721">
    <property type="component" value="Unassembled WGS sequence"/>
</dbReference>
<protein>
    <submittedName>
        <fullName evidence="3">Uncharacterized protein</fullName>
    </submittedName>
</protein>
<feature type="transmembrane region" description="Helical" evidence="2">
    <location>
        <begin position="424"/>
        <end position="444"/>
    </location>
</feature>
<feature type="transmembrane region" description="Helical" evidence="2">
    <location>
        <begin position="350"/>
        <end position="377"/>
    </location>
</feature>
<feature type="transmembrane region" description="Helical" evidence="2">
    <location>
        <begin position="475"/>
        <end position="493"/>
    </location>
</feature>
<evidence type="ECO:0000256" key="1">
    <source>
        <dbReference type="SAM" id="MobiDB-lite"/>
    </source>
</evidence>
<comment type="caution">
    <text evidence="3">The sequence shown here is derived from an EMBL/GenBank/DDBJ whole genome shotgun (WGS) entry which is preliminary data.</text>
</comment>
<feature type="transmembrane region" description="Helical" evidence="2">
    <location>
        <begin position="263"/>
        <end position="293"/>
    </location>
</feature>
<name>A0A6A5BAM8_NAEFO</name>
<feature type="region of interest" description="Disordered" evidence="1">
    <location>
        <begin position="51"/>
        <end position="100"/>
    </location>
</feature>
<sequence>MSVVVAVRVKTQDENIYQFNTIKEVETTPSTRYDQVKIFGKNGEELIELKDTKNSVERQNETSSSSLTQIKDERSPPPPTNSNPLNISIPSTSTDVSTINDDHHHYMESTFECESPNHQHQQSSHNTMTTTNRSIISAGSSSNNNTTARPPSMIQLLNSSQSFTPRSSSSNKSNENILFLAFEMVASTSFLIYLIYGVFYYSFHSFAIPLLDNSAHHYLLPSFFLLGGVCVSVLVLSGFFLWKVKKLRSVKKYKLNKCVSCSVWCSFCGLLVCLIPLVIALICTVIYIGLTIANTRSMSNIIGCVFYGVICVIALAVTIASSIGCALSMKKIKKRKRNIPLLLFRKFRQAIAMMCVVISVILFFVMFIYLMICGVIFSNLQLSLLSTGIEFSVFTRVLYFLEWMTFFACVAFGIIFFKQFPKITLLLILLPLLLSVLSFALSIVENNMMYNHVMDGAFRNLYGVFGDNNYILDQAVTLMAMIFFNVTCYFAYFKIKL</sequence>
<evidence type="ECO:0000256" key="2">
    <source>
        <dbReference type="SAM" id="Phobius"/>
    </source>
</evidence>
<feature type="transmembrane region" description="Helical" evidence="2">
    <location>
        <begin position="397"/>
        <end position="417"/>
    </location>
</feature>
<keyword evidence="2" id="KW-1133">Transmembrane helix</keyword>
<reference evidence="3 4" key="1">
    <citation type="journal article" date="2019" name="Sci. Rep.">
        <title>Nanopore sequencing improves the draft genome of the human pathogenic amoeba Naegleria fowleri.</title>
        <authorList>
            <person name="Liechti N."/>
            <person name="Schurch N."/>
            <person name="Bruggmann R."/>
            <person name="Wittwer M."/>
        </authorList>
    </citation>
    <scope>NUCLEOTIDE SEQUENCE [LARGE SCALE GENOMIC DNA]</scope>
    <source>
        <strain evidence="3 4">ATCC 30894</strain>
    </source>
</reference>
<dbReference type="EMBL" id="VFQX01000048">
    <property type="protein sequence ID" value="KAF0975073.1"/>
    <property type="molecule type" value="Genomic_DNA"/>
</dbReference>
<keyword evidence="2" id="KW-0812">Transmembrane</keyword>
<feature type="transmembrane region" description="Helical" evidence="2">
    <location>
        <begin position="305"/>
        <end position="329"/>
    </location>
</feature>
<feature type="compositionally biased region" description="Basic and acidic residues" evidence="1">
    <location>
        <begin position="51"/>
        <end position="60"/>
    </location>
</feature>
<evidence type="ECO:0000313" key="3">
    <source>
        <dbReference type="EMBL" id="KAF0975073.1"/>
    </source>
</evidence>
<keyword evidence="4" id="KW-1185">Reference proteome</keyword>
<dbReference type="VEuPathDB" id="AmoebaDB:FDP41_005826"/>